<name>A0A0F8ZPJ3_9ZZZZ</name>
<dbReference type="EMBL" id="LAZR01059191">
    <property type="protein sequence ID" value="KKK68324.1"/>
    <property type="molecule type" value="Genomic_DNA"/>
</dbReference>
<sequence>MINVTPPASVGNAIWAIDQWRAMGYHDDTISLMLEGISPGVAGILSGREEINDRIQRLNERKVAGES</sequence>
<dbReference type="AlphaFoldDB" id="A0A0F8ZPJ3"/>
<evidence type="ECO:0000313" key="1">
    <source>
        <dbReference type="EMBL" id="KKK68324.1"/>
    </source>
</evidence>
<accession>A0A0F8ZPJ3</accession>
<reference evidence="1" key="1">
    <citation type="journal article" date="2015" name="Nature">
        <title>Complex archaea that bridge the gap between prokaryotes and eukaryotes.</title>
        <authorList>
            <person name="Spang A."/>
            <person name="Saw J.H."/>
            <person name="Jorgensen S.L."/>
            <person name="Zaremba-Niedzwiedzka K."/>
            <person name="Martijn J."/>
            <person name="Lind A.E."/>
            <person name="van Eijk R."/>
            <person name="Schleper C."/>
            <person name="Guy L."/>
            <person name="Ettema T.J."/>
        </authorList>
    </citation>
    <scope>NUCLEOTIDE SEQUENCE</scope>
</reference>
<proteinExistence type="predicted"/>
<organism evidence="1">
    <name type="scientific">marine sediment metagenome</name>
    <dbReference type="NCBI Taxonomy" id="412755"/>
    <lineage>
        <taxon>unclassified sequences</taxon>
        <taxon>metagenomes</taxon>
        <taxon>ecological metagenomes</taxon>
    </lineage>
</organism>
<gene>
    <name evidence="1" type="ORF">LCGC14_2945190</name>
</gene>
<comment type="caution">
    <text evidence="1">The sequence shown here is derived from an EMBL/GenBank/DDBJ whole genome shotgun (WGS) entry which is preliminary data.</text>
</comment>
<protein>
    <submittedName>
        <fullName evidence="1">Uncharacterized protein</fullName>
    </submittedName>
</protein>